<feature type="domain" description="Peptidase M1 leukotriene A4 hydrolase/aminopeptidase C-terminal" evidence="17">
    <location>
        <begin position="459"/>
        <end position="603"/>
    </location>
</feature>
<comment type="caution">
    <text evidence="18">The sequence shown here is derived from an EMBL/GenBank/DDBJ whole genome shotgun (WGS) entry which is preliminary data.</text>
</comment>
<dbReference type="CDD" id="cd09599">
    <property type="entry name" value="M1_LTA4H"/>
    <property type="match status" value="1"/>
</dbReference>
<evidence type="ECO:0000256" key="4">
    <source>
        <dbReference type="ARBA" id="ARBA00022490"/>
    </source>
</evidence>
<evidence type="ECO:0000313" key="18">
    <source>
        <dbReference type="EMBL" id="NXF86135.1"/>
    </source>
</evidence>
<dbReference type="GO" id="GO:0005634">
    <property type="term" value="C:nucleus"/>
    <property type="evidence" value="ECO:0007669"/>
    <property type="project" value="TreeGrafter"/>
</dbReference>
<comment type="catalytic activity">
    <reaction evidence="16">
        <text>leukotriene A4 + H2O = leukotriene B4</text>
        <dbReference type="Rhea" id="RHEA:22324"/>
        <dbReference type="ChEBI" id="CHEBI:15377"/>
        <dbReference type="ChEBI" id="CHEBI:57461"/>
        <dbReference type="ChEBI" id="CHEBI:57463"/>
        <dbReference type="EC" id="3.3.2.6"/>
    </reaction>
</comment>
<evidence type="ECO:0000256" key="9">
    <source>
        <dbReference type="ARBA" id="ARBA00022801"/>
    </source>
</evidence>
<dbReference type="GO" id="GO:0008270">
    <property type="term" value="F:zinc ion binding"/>
    <property type="evidence" value="ECO:0007669"/>
    <property type="project" value="InterPro"/>
</dbReference>
<keyword evidence="19" id="KW-1185">Reference proteome</keyword>
<proteinExistence type="inferred from homology"/>
<feature type="active site" description="Proton acceptor" evidence="13">
    <location>
        <position position="292"/>
    </location>
</feature>
<dbReference type="FunFam" id="3.30.2010.30:FF:000001">
    <property type="entry name" value="Leukotriene A(4) hydrolase"/>
    <property type="match status" value="1"/>
</dbReference>
<keyword evidence="10 15" id="KW-0862">Zinc</keyword>
<dbReference type="OrthoDB" id="79562at2759"/>
<dbReference type="UniPathway" id="UPA00878"/>
<evidence type="ECO:0000256" key="1">
    <source>
        <dbReference type="ARBA" id="ARBA00004496"/>
    </source>
</evidence>
<keyword evidence="9 16" id="KW-0378">Hydrolase</keyword>
<feature type="non-terminal residue" evidence="18">
    <location>
        <position position="607"/>
    </location>
</feature>
<evidence type="ECO:0000259" key="17">
    <source>
        <dbReference type="SMART" id="SM01263"/>
    </source>
</evidence>
<evidence type="ECO:0000256" key="12">
    <source>
        <dbReference type="ARBA" id="ARBA00023049"/>
    </source>
</evidence>
<comment type="pathway">
    <text evidence="2 16">Lipid metabolism; leukotriene B4 biosynthesis.</text>
</comment>
<evidence type="ECO:0000256" key="13">
    <source>
        <dbReference type="PIRSR" id="PIRSR612777-1"/>
    </source>
</evidence>
<evidence type="ECO:0000256" key="2">
    <source>
        <dbReference type="ARBA" id="ARBA00004716"/>
    </source>
</evidence>
<protein>
    <recommendedName>
        <fullName evidence="16">Leukotriene A(4) hydrolase</fullName>
        <shortName evidence="16">LTA-4 hydrolase</shortName>
        <ecNumber evidence="16">3.3.2.6</ecNumber>
    </recommendedName>
</protein>
<dbReference type="Gene3D" id="1.10.390.10">
    <property type="entry name" value="Neutral Protease Domain 2"/>
    <property type="match status" value="1"/>
</dbReference>
<keyword evidence="12 16" id="KW-0482">Metalloprotease</keyword>
<comment type="similarity">
    <text evidence="3 16">Belongs to the peptidase M1 family.</text>
</comment>
<feature type="active site" description="Proton donor" evidence="13">
    <location>
        <position position="379"/>
    </location>
</feature>
<evidence type="ECO:0000256" key="6">
    <source>
        <dbReference type="ARBA" id="ARBA00022670"/>
    </source>
</evidence>
<dbReference type="InterPro" id="IPR034015">
    <property type="entry name" value="M1_LTA4H"/>
</dbReference>
<dbReference type="Gene3D" id="3.30.2010.30">
    <property type="match status" value="1"/>
</dbReference>
<keyword evidence="8 16" id="KW-0434">Leukotriene biosynthesis</keyword>
<dbReference type="InterPro" id="IPR038502">
    <property type="entry name" value="M1_LTA-4_hydro/amino_C_sf"/>
</dbReference>
<feature type="binding site" evidence="14">
    <location>
        <begin position="262"/>
        <end position="267"/>
    </location>
    <ligand>
        <name>a peptide</name>
        <dbReference type="ChEBI" id="CHEBI:60466"/>
    </ligand>
</feature>
<dbReference type="SUPFAM" id="SSF55486">
    <property type="entry name" value="Metalloproteases ('zincins'), catalytic domain"/>
    <property type="match status" value="1"/>
</dbReference>
<dbReference type="InterPro" id="IPR015211">
    <property type="entry name" value="Peptidase_M1_C"/>
</dbReference>
<dbReference type="InterPro" id="IPR027268">
    <property type="entry name" value="Peptidase_M4/M1_CTD_sf"/>
</dbReference>
<evidence type="ECO:0000256" key="11">
    <source>
        <dbReference type="ARBA" id="ARBA00022990"/>
    </source>
</evidence>
<evidence type="ECO:0000256" key="10">
    <source>
        <dbReference type="ARBA" id="ARBA00022833"/>
    </source>
</evidence>
<dbReference type="InterPro" id="IPR012777">
    <property type="entry name" value="LTA4H"/>
</dbReference>
<feature type="binding site" evidence="14">
    <location>
        <begin position="130"/>
        <end position="132"/>
    </location>
    <ligand>
        <name>a peptide</name>
        <dbReference type="ChEBI" id="CHEBI:60466"/>
    </ligand>
</feature>
<organism evidence="18 19">
    <name type="scientific">Eubucco bourcierii</name>
    <name type="common">red-headed barbet</name>
    <dbReference type="NCBI Taxonomy" id="91767"/>
    <lineage>
        <taxon>Eukaryota</taxon>
        <taxon>Metazoa</taxon>
        <taxon>Chordata</taxon>
        <taxon>Craniata</taxon>
        <taxon>Vertebrata</taxon>
        <taxon>Euteleostomi</taxon>
        <taxon>Archelosauria</taxon>
        <taxon>Archosauria</taxon>
        <taxon>Dinosauria</taxon>
        <taxon>Saurischia</taxon>
        <taxon>Theropoda</taxon>
        <taxon>Coelurosauria</taxon>
        <taxon>Aves</taxon>
        <taxon>Neognathae</taxon>
        <taxon>Neoaves</taxon>
        <taxon>Telluraves</taxon>
        <taxon>Coraciimorphae</taxon>
        <taxon>Piciformes</taxon>
        <taxon>Ramphastidae</taxon>
        <taxon>Eubucco</taxon>
    </lineage>
</organism>
<dbReference type="EC" id="3.3.2.6" evidence="16"/>
<keyword evidence="7 15" id="KW-0479">Metal-binding</keyword>
<feature type="binding site" evidence="15">
    <location>
        <position position="291"/>
    </location>
    <ligand>
        <name>Zn(2+)</name>
        <dbReference type="ChEBI" id="CHEBI:29105"/>
        <note>catalytic</note>
    </ligand>
</feature>
<dbReference type="PANTHER" id="PTHR45726:SF3">
    <property type="entry name" value="LEUKOTRIENE A-4 HYDROLASE"/>
    <property type="match status" value="1"/>
</dbReference>
<gene>
    <name evidence="18" type="primary">Lta4h</name>
    <name evidence="18" type="ORF">EUBBOU_R12523</name>
</gene>
<dbReference type="AlphaFoldDB" id="A0A7K8X4Y4"/>
<evidence type="ECO:0000256" key="14">
    <source>
        <dbReference type="PIRSR" id="PIRSR612777-2"/>
    </source>
</evidence>
<name>A0A7K8X4Y4_9PICI</name>
<dbReference type="Pfam" id="PF09127">
    <property type="entry name" value="Leuk-A4-hydro_C"/>
    <property type="match status" value="1"/>
</dbReference>
<evidence type="ECO:0000256" key="3">
    <source>
        <dbReference type="ARBA" id="ARBA00010136"/>
    </source>
</evidence>
<dbReference type="PANTHER" id="PTHR45726">
    <property type="entry name" value="LEUKOTRIENE A-4 HYDROLASE"/>
    <property type="match status" value="1"/>
</dbReference>
<dbReference type="NCBIfam" id="TIGR02411">
    <property type="entry name" value="leuko_A4_hydro"/>
    <property type="match status" value="1"/>
</dbReference>
<evidence type="ECO:0000256" key="16">
    <source>
        <dbReference type="RuleBase" id="RU361141"/>
    </source>
</evidence>
<dbReference type="Gene3D" id="2.60.40.1730">
    <property type="entry name" value="tricorn interacting facor f3 domain"/>
    <property type="match status" value="1"/>
</dbReference>
<sequence>ADPSSFASPSCCRTRHLYLRCRVDFGARALRGTAAFTARAEREALRCLVLDTRAVQVSKVTVNGQDAKFVLGEKHSFKGSPLEITFPFELRRGQEAIVEISFESSPKSSALQWFSPEQTSGKKHPFLFSQCQAAHCRAIFPCQDTPAVKLTYCAEISVPKELVALMSANRDGEMPDPEDSSRKIYQFSQNVPIPCYLIALVVGALESRKIGPRTLVWAEKELVDKSAYEFAEAEAMLKTAEDLAGPYVWGQYDLLVLPPTFPYGGMENPCLTFVTPTLLAGDRSLSNVIAHEISHSWTGNLVTNRNWQHFWLNEGHTVYLERRIGGRLFGEQFRHFQALAGWRELQHSISTLGDKNPLTNLIPNLNEVDPDVAFSSVPYEKGFALLFYLEQLLGGPDIFMGFLKAYIQQFAYKSIETEDWKNFLYSYFKDKVDVLDKVDWNSWFHAPGMPPAKPTYDTTLADVCVALCERWIKAKESDLDSFSSEDLKEMSSHQLIEFLVLLLLEPPLPLSHVQRMQQVYNFNAINNSEIRLRWLRICIRSKWEEAIPLALKMATEQGRMKFTRPLFRDLYNFDKSRDLTVKTFLEHRASMHPVTAMLVARDLKQDQ</sequence>
<dbReference type="GO" id="GO:0008237">
    <property type="term" value="F:metallopeptidase activity"/>
    <property type="evidence" value="ECO:0007669"/>
    <property type="project" value="UniProtKB-KW"/>
</dbReference>
<dbReference type="GO" id="GO:0043171">
    <property type="term" value="P:peptide catabolic process"/>
    <property type="evidence" value="ECO:0007669"/>
    <property type="project" value="TreeGrafter"/>
</dbReference>
<dbReference type="InterPro" id="IPR016024">
    <property type="entry name" value="ARM-type_fold"/>
</dbReference>
<comment type="cofactor">
    <cofactor evidence="15 16">
        <name>Zn(2+)</name>
        <dbReference type="ChEBI" id="CHEBI:29105"/>
    </cofactor>
    <text evidence="15 16">Binds 1 zinc ion per subunit.</text>
</comment>
<evidence type="ECO:0000256" key="7">
    <source>
        <dbReference type="ARBA" id="ARBA00022723"/>
    </source>
</evidence>
<keyword evidence="11" id="KW-0007">Acetylation</keyword>
<reference evidence="18 19" key="1">
    <citation type="submission" date="2019-09" db="EMBL/GenBank/DDBJ databases">
        <title>Bird 10,000 Genomes (B10K) Project - Family phase.</title>
        <authorList>
            <person name="Zhang G."/>
        </authorList>
    </citation>
    <scope>NUCLEOTIDE SEQUENCE [LARGE SCALE GENOMIC DNA]</scope>
    <source>
        <strain evidence="18">B10K-DU-001-04</strain>
        <tissue evidence="18">Muscle</tissue>
    </source>
</reference>
<dbReference type="FunFam" id="1.10.390.10:FF:000003">
    <property type="entry name" value="Leukotriene A(4) hydrolase"/>
    <property type="match status" value="1"/>
</dbReference>
<dbReference type="Gene3D" id="1.25.40.320">
    <property type="entry name" value="Peptidase M1, leukotriene A4 hydrolase/aminopeptidase C-terminal domain"/>
    <property type="match status" value="1"/>
</dbReference>
<dbReference type="Pfam" id="PF01433">
    <property type="entry name" value="Peptidase_M1"/>
    <property type="match status" value="1"/>
</dbReference>
<dbReference type="GO" id="GO:0004301">
    <property type="term" value="F:epoxide hydrolase activity"/>
    <property type="evidence" value="ECO:0007669"/>
    <property type="project" value="TreeGrafter"/>
</dbReference>
<dbReference type="SMART" id="SM01263">
    <property type="entry name" value="Leuk-A4-hydro_C"/>
    <property type="match status" value="1"/>
</dbReference>
<feature type="non-terminal residue" evidence="18">
    <location>
        <position position="1"/>
    </location>
</feature>
<dbReference type="GO" id="GO:0019370">
    <property type="term" value="P:leukotriene biosynthetic process"/>
    <property type="evidence" value="ECO:0007669"/>
    <property type="project" value="UniProtKB-KW"/>
</dbReference>
<accession>A0A7K8X4Y4</accession>
<feature type="binding site" evidence="14">
    <location>
        <begin position="559"/>
        <end position="561"/>
    </location>
    <ligand>
        <name>a peptide</name>
        <dbReference type="ChEBI" id="CHEBI:60466"/>
    </ligand>
</feature>
<dbReference type="InterPro" id="IPR014782">
    <property type="entry name" value="Peptidase_M1_dom"/>
</dbReference>
<evidence type="ECO:0000256" key="5">
    <source>
        <dbReference type="ARBA" id="ARBA00022553"/>
    </source>
</evidence>
<dbReference type="GO" id="GO:0004177">
    <property type="term" value="F:aminopeptidase activity"/>
    <property type="evidence" value="ECO:0007669"/>
    <property type="project" value="TreeGrafter"/>
</dbReference>
<evidence type="ECO:0000256" key="8">
    <source>
        <dbReference type="ARBA" id="ARBA00022751"/>
    </source>
</evidence>
<dbReference type="InterPro" id="IPR045357">
    <property type="entry name" value="Aminopeptidase_N-like_N"/>
</dbReference>
<evidence type="ECO:0000313" key="19">
    <source>
        <dbReference type="Proteomes" id="UP000583613"/>
    </source>
</evidence>
<dbReference type="PRINTS" id="PR00756">
    <property type="entry name" value="ALADIPTASE"/>
</dbReference>
<dbReference type="EMBL" id="VWZE01003121">
    <property type="protein sequence ID" value="NXF86135.1"/>
    <property type="molecule type" value="Genomic_DNA"/>
</dbReference>
<dbReference type="InterPro" id="IPR042097">
    <property type="entry name" value="Aminopeptidase_N-like_N_sf"/>
</dbReference>
<dbReference type="InterPro" id="IPR001930">
    <property type="entry name" value="Peptidase_M1"/>
</dbReference>
<keyword evidence="4 16" id="KW-0963">Cytoplasm</keyword>
<feature type="binding site" evidence="15">
    <location>
        <position position="314"/>
    </location>
    <ligand>
        <name>Zn(2+)</name>
        <dbReference type="ChEBI" id="CHEBI:29105"/>
        <note>catalytic</note>
    </ligand>
</feature>
<dbReference type="InterPro" id="IPR049980">
    <property type="entry name" value="LTA4H_cat"/>
</dbReference>
<comment type="subcellular location">
    <subcellularLocation>
        <location evidence="1 16">Cytoplasm</location>
    </subcellularLocation>
</comment>
<dbReference type="FunFam" id="1.25.40.320:FF:000002">
    <property type="entry name" value="Leukotriene A(4) hydrolase"/>
    <property type="match status" value="1"/>
</dbReference>
<keyword evidence="5" id="KW-0597">Phosphoprotein</keyword>
<dbReference type="SUPFAM" id="SSF48371">
    <property type="entry name" value="ARM repeat"/>
    <property type="match status" value="1"/>
</dbReference>
<dbReference type="FunFam" id="2.60.40.1730:FF:000004">
    <property type="entry name" value="Leukotriene A(4) hydrolase"/>
    <property type="match status" value="1"/>
</dbReference>
<dbReference type="Proteomes" id="UP000583613">
    <property type="component" value="Unassembled WGS sequence"/>
</dbReference>
<keyword evidence="6 16" id="KW-0645">Protease</keyword>
<dbReference type="GO" id="GO:0006508">
    <property type="term" value="P:proteolysis"/>
    <property type="evidence" value="ECO:0007669"/>
    <property type="project" value="UniProtKB-KW"/>
</dbReference>
<evidence type="ECO:0000256" key="15">
    <source>
        <dbReference type="PIRSR" id="PIRSR612777-3"/>
    </source>
</evidence>
<dbReference type="GO" id="GO:0004463">
    <property type="term" value="F:leukotriene-A4 hydrolase activity"/>
    <property type="evidence" value="ECO:0007669"/>
    <property type="project" value="UniProtKB-EC"/>
</dbReference>
<feature type="binding site" evidence="15">
    <location>
        <position position="295"/>
    </location>
    <ligand>
        <name>Zn(2+)</name>
        <dbReference type="ChEBI" id="CHEBI:29105"/>
        <note>catalytic</note>
    </ligand>
</feature>
<dbReference type="SUPFAM" id="SSF63737">
    <property type="entry name" value="Leukotriene A4 hydrolase N-terminal domain"/>
    <property type="match status" value="1"/>
</dbReference>
<dbReference type="GO" id="GO:0005829">
    <property type="term" value="C:cytosol"/>
    <property type="evidence" value="ECO:0007669"/>
    <property type="project" value="TreeGrafter"/>
</dbReference>
<dbReference type="Pfam" id="PF17900">
    <property type="entry name" value="Peptidase_M1_N"/>
    <property type="match status" value="1"/>
</dbReference>